<dbReference type="InterPro" id="IPR036397">
    <property type="entry name" value="RNaseH_sf"/>
</dbReference>
<evidence type="ECO:0000313" key="16">
    <source>
        <dbReference type="EMBL" id="RAJ02813.1"/>
    </source>
</evidence>
<dbReference type="GO" id="GO:0003677">
    <property type="term" value="F:DNA binding"/>
    <property type="evidence" value="ECO:0007669"/>
    <property type="project" value="UniProtKB-KW"/>
</dbReference>
<feature type="active site" evidence="13">
    <location>
        <position position="113"/>
    </location>
</feature>
<protein>
    <recommendedName>
        <fullName evidence="13 14">Crossover junction endodeoxyribonuclease RuvC</fullName>
        <ecNumber evidence="13 14">3.1.21.10</ecNumber>
    </recommendedName>
    <alternativeName>
        <fullName evidence="13">Holliday junction nuclease RuvC</fullName>
    </alternativeName>
    <alternativeName>
        <fullName evidence="13">Holliday junction resolvase RuvC</fullName>
    </alternativeName>
</protein>
<evidence type="ECO:0000313" key="15">
    <source>
        <dbReference type="EMBL" id="PWW34084.1"/>
    </source>
</evidence>
<evidence type="ECO:0000313" key="17">
    <source>
        <dbReference type="Proteomes" id="UP000247078"/>
    </source>
</evidence>
<evidence type="ECO:0000256" key="6">
    <source>
        <dbReference type="ARBA" id="ARBA00022763"/>
    </source>
</evidence>
<name>A0A855Y4B6_9BACL</name>
<feature type="active site" evidence="13">
    <location>
        <position position="53"/>
    </location>
</feature>
<feature type="binding site" evidence="13">
    <location>
        <position position="186"/>
    </location>
    <ligand>
        <name>Mg(2+)</name>
        <dbReference type="ChEBI" id="CHEBI:18420"/>
        <label>1</label>
    </ligand>
</feature>
<dbReference type="HAMAP" id="MF_00034">
    <property type="entry name" value="RuvC"/>
    <property type="match status" value="1"/>
</dbReference>
<keyword evidence="10 13" id="KW-0233">DNA recombination</keyword>
<dbReference type="NCBIfam" id="NF000711">
    <property type="entry name" value="PRK00039.2-1"/>
    <property type="match status" value="1"/>
</dbReference>
<comment type="caution">
    <text evidence="15">The sequence shown here is derived from an EMBL/GenBank/DDBJ whole genome shotgun (WGS) entry which is preliminary data.</text>
</comment>
<dbReference type="Gene3D" id="3.30.420.10">
    <property type="entry name" value="Ribonuclease H-like superfamily/Ribonuclease H"/>
    <property type="match status" value="1"/>
</dbReference>
<sequence>MGDNDLDYSRIEASIWKDKVFPAVGSIFCYNEMNDTYVRFCKGEMDLRFLGIDPGIAIVGFGFVDKIGSKVTPVQYGCIQTEAHTPEEERLLHVYEGMVQLIDKYKPDAVALEKLFFNRNVTTAMSVSQARGVMVLAAAQKGLPIAEYTPMQIKQAIVGYGKAEKRQVQEMVKMFLRLQVIPKPDDVADALAVAVCHAHSYTLNSKLNEVLRK</sequence>
<dbReference type="GO" id="GO:0048476">
    <property type="term" value="C:Holliday junction resolvase complex"/>
    <property type="evidence" value="ECO:0007669"/>
    <property type="project" value="UniProtKB-UniRule"/>
</dbReference>
<gene>
    <name evidence="13" type="primary">ruvC</name>
    <name evidence="16" type="ORF">DET54_1015</name>
    <name evidence="15" type="ORF">DET56_116137</name>
</gene>
<dbReference type="InterPro" id="IPR020563">
    <property type="entry name" value="X-over_junc_endoDNase_Mg_BS"/>
</dbReference>
<dbReference type="Pfam" id="PF02075">
    <property type="entry name" value="RuvC"/>
    <property type="match status" value="1"/>
</dbReference>
<evidence type="ECO:0000256" key="4">
    <source>
        <dbReference type="ARBA" id="ARBA00022723"/>
    </source>
</evidence>
<comment type="cofactor">
    <cofactor evidence="13">
        <name>Mg(2+)</name>
        <dbReference type="ChEBI" id="CHEBI:18420"/>
    </cofactor>
    <text evidence="13">Binds 2 Mg(2+) ion per subunit.</text>
</comment>
<keyword evidence="18" id="KW-1185">Reference proteome</keyword>
<evidence type="ECO:0000256" key="10">
    <source>
        <dbReference type="ARBA" id="ARBA00023172"/>
    </source>
</evidence>
<keyword evidence="5 13" id="KW-0255">Endonuclease</keyword>
<dbReference type="PROSITE" id="PS01321">
    <property type="entry name" value="RUVC"/>
    <property type="match status" value="1"/>
</dbReference>
<evidence type="ECO:0000256" key="9">
    <source>
        <dbReference type="ARBA" id="ARBA00023125"/>
    </source>
</evidence>
<dbReference type="EMBL" id="QGTZ01000016">
    <property type="protein sequence ID" value="PWW34084.1"/>
    <property type="molecule type" value="Genomic_DNA"/>
</dbReference>
<reference evidence="15 17" key="1">
    <citation type="submission" date="2018-05" db="EMBL/GenBank/DDBJ databases">
        <title>Freshwater and sediment microbial communities from various areas in North America, analyzing microbe dynamics in response to fracking.</title>
        <authorList>
            <person name="Lamendella R."/>
        </authorList>
    </citation>
    <scope>NUCLEOTIDE SEQUENCE [LARGE SCALE GENOMIC DNA]</scope>
    <source>
        <strain evidence="15 17">DB-3</strain>
        <strain evidence="16 18">NG-13</strain>
    </source>
</reference>
<dbReference type="InterPro" id="IPR002176">
    <property type="entry name" value="X-over_junc_endoDNase_RuvC"/>
</dbReference>
<dbReference type="AlphaFoldDB" id="A0A855Y4B6"/>
<dbReference type="GO" id="GO:0008821">
    <property type="term" value="F:crossover junction DNA endonuclease activity"/>
    <property type="evidence" value="ECO:0007669"/>
    <property type="project" value="UniProtKB-UniRule"/>
</dbReference>
<accession>A0A855Y4B6</accession>
<keyword evidence="6 13" id="KW-0227">DNA damage</keyword>
<evidence type="ECO:0000256" key="7">
    <source>
        <dbReference type="ARBA" id="ARBA00022801"/>
    </source>
</evidence>
<dbReference type="GO" id="GO:0005737">
    <property type="term" value="C:cytoplasm"/>
    <property type="evidence" value="ECO:0007669"/>
    <property type="project" value="UniProtKB-SubCell"/>
</dbReference>
<evidence type="ECO:0000313" key="18">
    <source>
        <dbReference type="Proteomes" id="UP000248827"/>
    </source>
</evidence>
<dbReference type="GO" id="GO:0006310">
    <property type="term" value="P:DNA recombination"/>
    <property type="evidence" value="ECO:0007669"/>
    <property type="project" value="UniProtKB-UniRule"/>
</dbReference>
<comment type="catalytic activity">
    <reaction evidence="12 13">
        <text>Endonucleolytic cleavage at a junction such as a reciprocal single-stranded crossover between two homologous DNA duplexes (Holliday junction).</text>
        <dbReference type="EC" id="3.1.21.10"/>
    </reaction>
</comment>
<dbReference type="GO" id="GO:0000287">
    <property type="term" value="F:magnesium ion binding"/>
    <property type="evidence" value="ECO:0007669"/>
    <property type="project" value="UniProtKB-UniRule"/>
</dbReference>
<evidence type="ECO:0000256" key="2">
    <source>
        <dbReference type="ARBA" id="ARBA00022490"/>
    </source>
</evidence>
<dbReference type="PANTHER" id="PTHR30194:SF3">
    <property type="entry name" value="CROSSOVER JUNCTION ENDODEOXYRIBONUCLEASE RUVC"/>
    <property type="match status" value="1"/>
</dbReference>
<keyword evidence="11 13" id="KW-0234">DNA repair</keyword>
<dbReference type="SUPFAM" id="SSF53098">
    <property type="entry name" value="Ribonuclease H-like"/>
    <property type="match status" value="1"/>
</dbReference>
<evidence type="ECO:0000256" key="1">
    <source>
        <dbReference type="ARBA" id="ARBA00009518"/>
    </source>
</evidence>
<keyword evidence="3 13" id="KW-0540">Nuclease</keyword>
<dbReference type="Proteomes" id="UP000247078">
    <property type="component" value="Unassembled WGS sequence"/>
</dbReference>
<comment type="similarity">
    <text evidence="1 13">Belongs to the RuvC family.</text>
</comment>
<feature type="binding site" evidence="13">
    <location>
        <position position="53"/>
    </location>
    <ligand>
        <name>Mg(2+)</name>
        <dbReference type="ChEBI" id="CHEBI:18420"/>
        <label>1</label>
    </ligand>
</feature>
<dbReference type="EMBL" id="QLLI01000001">
    <property type="protein sequence ID" value="RAJ02813.1"/>
    <property type="molecule type" value="Genomic_DNA"/>
</dbReference>
<keyword evidence="4 13" id="KW-0479">Metal-binding</keyword>
<comment type="function">
    <text evidence="13">The RuvA-RuvB-RuvC complex processes Holliday junction (HJ) DNA during genetic recombination and DNA repair. Endonuclease that resolves HJ intermediates. Cleaves cruciform DNA by making single-stranded nicks across the HJ at symmetrical positions within the homologous arms, yielding a 5'-phosphate and a 3'-hydroxyl group; requires a central core of homology in the junction. The consensus cleavage sequence is 5'-(A/T)TT(C/G)-3'. Cleavage occurs on the 3'-side of the TT dinucleotide at the point of strand exchange. HJ branch migration catalyzed by RuvA-RuvB allows RuvC to scan DNA until it finds its consensus sequence, where it cleaves and resolves the cruciform DNA.</text>
</comment>
<dbReference type="PANTHER" id="PTHR30194">
    <property type="entry name" value="CROSSOVER JUNCTION ENDODEOXYRIBONUCLEASE RUVC"/>
    <property type="match status" value="1"/>
</dbReference>
<evidence type="ECO:0000256" key="13">
    <source>
        <dbReference type="HAMAP-Rule" id="MF_00034"/>
    </source>
</evidence>
<feature type="active site" evidence="13">
    <location>
        <position position="186"/>
    </location>
</feature>
<evidence type="ECO:0000256" key="5">
    <source>
        <dbReference type="ARBA" id="ARBA00022759"/>
    </source>
</evidence>
<evidence type="ECO:0000256" key="11">
    <source>
        <dbReference type="ARBA" id="ARBA00023204"/>
    </source>
</evidence>
<keyword evidence="8 13" id="KW-0460">Magnesium</keyword>
<keyword evidence="7 13" id="KW-0378">Hydrolase</keyword>
<feature type="binding site" evidence="13">
    <location>
        <position position="113"/>
    </location>
    <ligand>
        <name>Mg(2+)</name>
        <dbReference type="ChEBI" id="CHEBI:18420"/>
        <label>2</label>
    </ligand>
</feature>
<dbReference type="CDD" id="cd16962">
    <property type="entry name" value="RuvC"/>
    <property type="match status" value="1"/>
</dbReference>
<evidence type="ECO:0000256" key="8">
    <source>
        <dbReference type="ARBA" id="ARBA00022842"/>
    </source>
</evidence>
<organism evidence="15 17">
    <name type="scientific">Paenibacillus pabuli</name>
    <dbReference type="NCBI Taxonomy" id="1472"/>
    <lineage>
        <taxon>Bacteria</taxon>
        <taxon>Bacillati</taxon>
        <taxon>Bacillota</taxon>
        <taxon>Bacilli</taxon>
        <taxon>Bacillales</taxon>
        <taxon>Paenibacillaceae</taxon>
        <taxon>Paenibacillus</taxon>
    </lineage>
</organism>
<dbReference type="FunFam" id="3.30.420.10:FF:000002">
    <property type="entry name" value="Crossover junction endodeoxyribonuclease RuvC"/>
    <property type="match status" value="1"/>
</dbReference>
<evidence type="ECO:0000256" key="3">
    <source>
        <dbReference type="ARBA" id="ARBA00022722"/>
    </source>
</evidence>
<dbReference type="GO" id="GO:0006281">
    <property type="term" value="P:DNA repair"/>
    <property type="evidence" value="ECO:0007669"/>
    <property type="project" value="UniProtKB-UniRule"/>
</dbReference>
<keyword evidence="9 13" id="KW-0238">DNA-binding</keyword>
<keyword evidence="2 13" id="KW-0963">Cytoplasm</keyword>
<dbReference type="PRINTS" id="PR00696">
    <property type="entry name" value="RSOLVASERUVC"/>
</dbReference>
<dbReference type="InterPro" id="IPR012337">
    <property type="entry name" value="RNaseH-like_sf"/>
</dbReference>
<evidence type="ECO:0000256" key="12">
    <source>
        <dbReference type="ARBA" id="ARBA00029354"/>
    </source>
</evidence>
<comment type="subunit">
    <text evidence="13">Homodimer which binds Holliday junction (HJ) DNA. The HJ becomes 2-fold symmetrical on binding to RuvC with unstacked arms; it has a different conformation from HJ DNA in complex with RuvA. In the full resolvosome a probable DNA-RuvA(4)-RuvB(12)-RuvC(2) complex forms which resolves the HJ.</text>
</comment>
<dbReference type="EC" id="3.1.21.10" evidence="13 14"/>
<dbReference type="Proteomes" id="UP000248827">
    <property type="component" value="Unassembled WGS sequence"/>
</dbReference>
<proteinExistence type="inferred from homology"/>
<dbReference type="NCBIfam" id="TIGR00228">
    <property type="entry name" value="ruvC"/>
    <property type="match status" value="1"/>
</dbReference>
<comment type="subcellular location">
    <subcellularLocation>
        <location evidence="13">Cytoplasm</location>
    </subcellularLocation>
</comment>
<evidence type="ECO:0000256" key="14">
    <source>
        <dbReference type="NCBIfam" id="TIGR00228"/>
    </source>
</evidence>